<proteinExistence type="predicted"/>
<keyword evidence="3" id="KW-0732">Signal</keyword>
<dbReference type="InterPro" id="IPR036573">
    <property type="entry name" value="CBM_sf_5/12"/>
</dbReference>
<organism evidence="6 7">
    <name type="scientific">Shewanella nanhaiensis</name>
    <dbReference type="NCBI Taxonomy" id="2864872"/>
    <lineage>
        <taxon>Bacteria</taxon>
        <taxon>Pseudomonadati</taxon>
        <taxon>Pseudomonadota</taxon>
        <taxon>Gammaproteobacteria</taxon>
        <taxon>Alteromonadales</taxon>
        <taxon>Shewanellaceae</taxon>
        <taxon>Shewanella</taxon>
    </lineage>
</organism>
<name>A0ABS7E8E5_9GAMM</name>
<dbReference type="SUPFAM" id="SSF51055">
    <property type="entry name" value="Carbohydrate binding domain"/>
    <property type="match status" value="1"/>
</dbReference>
<keyword evidence="6" id="KW-0560">Oxidoreductase</keyword>
<keyword evidence="4" id="KW-0378">Hydrolase</keyword>
<evidence type="ECO:0000313" key="7">
    <source>
        <dbReference type="Proteomes" id="UP001195963"/>
    </source>
</evidence>
<dbReference type="Gene3D" id="2.10.10.20">
    <property type="entry name" value="Carbohydrate-binding module superfamily 5/12"/>
    <property type="match status" value="1"/>
</dbReference>
<dbReference type="GO" id="GO:0004497">
    <property type="term" value="F:monooxygenase activity"/>
    <property type="evidence" value="ECO:0007669"/>
    <property type="project" value="UniProtKB-KW"/>
</dbReference>
<dbReference type="PANTHER" id="PTHR34823:SF1">
    <property type="entry name" value="CHITIN-BINDING TYPE-4 DOMAIN-CONTAINING PROTEIN"/>
    <property type="match status" value="1"/>
</dbReference>
<dbReference type="Pfam" id="PF03067">
    <property type="entry name" value="LPMO_10"/>
    <property type="match status" value="1"/>
</dbReference>
<comment type="caution">
    <text evidence="6">The sequence shown here is derived from an EMBL/GenBank/DDBJ whole genome shotgun (WGS) entry which is preliminary data.</text>
</comment>
<evidence type="ECO:0000256" key="3">
    <source>
        <dbReference type="ARBA" id="ARBA00022729"/>
    </source>
</evidence>
<dbReference type="EMBL" id="JAHZST010000018">
    <property type="protein sequence ID" value="MBW8185940.1"/>
    <property type="molecule type" value="Genomic_DNA"/>
</dbReference>
<evidence type="ECO:0000256" key="1">
    <source>
        <dbReference type="ARBA" id="ARBA00022525"/>
    </source>
</evidence>
<protein>
    <submittedName>
        <fullName evidence="6">Lytic polysaccharide monooxygenase</fullName>
    </submittedName>
</protein>
<evidence type="ECO:0000313" key="6">
    <source>
        <dbReference type="EMBL" id="MBW8185940.1"/>
    </source>
</evidence>
<feature type="domain" description="Chitin-binding type-3" evidence="5">
    <location>
        <begin position="356"/>
        <end position="401"/>
    </location>
</feature>
<keyword evidence="6" id="KW-0503">Monooxygenase</keyword>
<gene>
    <name evidence="6" type="ORF">K0625_20105</name>
</gene>
<dbReference type="Proteomes" id="UP001195963">
    <property type="component" value="Unassembled WGS sequence"/>
</dbReference>
<dbReference type="Gene3D" id="3.30.70.2150">
    <property type="match status" value="1"/>
</dbReference>
<dbReference type="InterPro" id="IPR004302">
    <property type="entry name" value="Cellulose/chitin-bd_N"/>
</dbReference>
<reference evidence="6 7" key="1">
    <citation type="submission" date="2021-07" db="EMBL/GenBank/DDBJ databases">
        <title>Shewanella sp. nov, isolated from SCS.</title>
        <authorList>
            <person name="Cao W.R."/>
        </authorList>
    </citation>
    <scope>NUCLEOTIDE SEQUENCE [LARGE SCALE GENOMIC DNA]</scope>
    <source>
        <strain evidence="6 7">NR704-98</strain>
    </source>
</reference>
<dbReference type="InterPro" id="IPR014756">
    <property type="entry name" value="Ig_E-set"/>
</dbReference>
<keyword evidence="1" id="KW-0964">Secreted</keyword>
<dbReference type="Pfam" id="PF18416">
    <property type="entry name" value="GbpA_2"/>
    <property type="match status" value="1"/>
</dbReference>
<evidence type="ECO:0000259" key="5">
    <source>
        <dbReference type="SMART" id="SM00495"/>
    </source>
</evidence>
<dbReference type="SUPFAM" id="SSF81296">
    <property type="entry name" value="E set domains"/>
    <property type="match status" value="1"/>
</dbReference>
<keyword evidence="2" id="KW-0147">Chitin-binding</keyword>
<sequence>MSFSHFINIEKFMKQITCLSSLLGVLLISSVLTQELHAHGYMDSPKARQQFCVDDGGYWWPDDGSAIPNLACRAAFLETGTKQLVQNNEFSENVVDYHNLAAVKQAIPNGQLCAGGDSEKSGMDTPSMHWQRTDVTPDINGQVSIIFDAHTPHNPSFWEFYLSDETFDVANEVLSWEKLDLITQVGNVGVSEVNGKKVYQIMISLPLDRVGPATLYTRWQREDAAGEGFYNCSDINIINDSQPQEWAALEQYIANGLTANEGDEVWFRLFSAQGDELVFDKLQVTSANLQTELWARQLAESVMSQHGELVQVGVKGASGELVYSDDLALNKVWSKQLDITFRLDVKTISEPPSCQLTPWNVATVYNTGGEVVYNSIRYQALWWTKGDVPSSSREWGVWKDLGPCL</sequence>
<dbReference type="InterPro" id="IPR041029">
    <property type="entry name" value="GbpA_2"/>
</dbReference>
<dbReference type="InterPro" id="IPR003610">
    <property type="entry name" value="CBM5/12"/>
</dbReference>
<dbReference type="SMART" id="SM00495">
    <property type="entry name" value="ChtBD3"/>
    <property type="match status" value="1"/>
</dbReference>
<accession>A0ABS7E8E5</accession>
<dbReference type="PANTHER" id="PTHR34823">
    <property type="entry name" value="GLCNAC-BINDING PROTEIN A"/>
    <property type="match status" value="1"/>
</dbReference>
<dbReference type="CDD" id="cd21177">
    <property type="entry name" value="LPMO_AA10"/>
    <property type="match status" value="1"/>
</dbReference>
<dbReference type="CDD" id="cd12215">
    <property type="entry name" value="ChiC_BD"/>
    <property type="match status" value="1"/>
</dbReference>
<evidence type="ECO:0000256" key="4">
    <source>
        <dbReference type="ARBA" id="ARBA00022801"/>
    </source>
</evidence>
<keyword evidence="7" id="KW-1185">Reference proteome</keyword>
<dbReference type="Gene3D" id="2.70.50.50">
    <property type="entry name" value="chitin-binding protein cbp21"/>
    <property type="match status" value="1"/>
</dbReference>
<evidence type="ECO:0000256" key="2">
    <source>
        <dbReference type="ARBA" id="ARBA00022669"/>
    </source>
</evidence>
<dbReference type="InterPro" id="IPR051024">
    <property type="entry name" value="GlcNAc_Chitin_IntDeg"/>
</dbReference>